<proteinExistence type="predicted"/>
<comment type="caution">
    <text evidence="1">The sequence shown here is derived from an EMBL/GenBank/DDBJ whole genome shotgun (WGS) entry which is preliminary data.</text>
</comment>
<sequence length="189" mass="22001">MLGVKLTSLFVVENVLMGRDRTTRINRRPIQLANDFEEFKKEPWSRDAYHLLVTHLKGLLDGQPLKFLDSKANNPEYKNVKFLVYGLPLVLHVWAYEKIPKFGEHFGTRVGNHEVPILNWSCHGKFRSSKIREIVFADELPTPPSSDDEDEDNIEIETRERVQAICSDIDEIKSSLQRLDKKWKRSLVN</sequence>
<protein>
    <recommendedName>
        <fullName evidence="3">DUF1985 domain-containing protein</fullName>
    </recommendedName>
</protein>
<reference evidence="1" key="1">
    <citation type="submission" date="2022-07" db="EMBL/GenBank/DDBJ databases">
        <authorList>
            <person name="Macas J."/>
            <person name="Novak P."/>
            <person name="Neumann P."/>
        </authorList>
    </citation>
    <scope>NUCLEOTIDE SEQUENCE</scope>
</reference>
<evidence type="ECO:0008006" key="3">
    <source>
        <dbReference type="Google" id="ProtNLM"/>
    </source>
</evidence>
<accession>A0A9P1EL34</accession>
<evidence type="ECO:0000313" key="2">
    <source>
        <dbReference type="Proteomes" id="UP001152484"/>
    </source>
</evidence>
<organism evidence="1 2">
    <name type="scientific">Cuscuta europaea</name>
    <name type="common">European dodder</name>
    <dbReference type="NCBI Taxonomy" id="41803"/>
    <lineage>
        <taxon>Eukaryota</taxon>
        <taxon>Viridiplantae</taxon>
        <taxon>Streptophyta</taxon>
        <taxon>Embryophyta</taxon>
        <taxon>Tracheophyta</taxon>
        <taxon>Spermatophyta</taxon>
        <taxon>Magnoliopsida</taxon>
        <taxon>eudicotyledons</taxon>
        <taxon>Gunneridae</taxon>
        <taxon>Pentapetalae</taxon>
        <taxon>asterids</taxon>
        <taxon>lamiids</taxon>
        <taxon>Solanales</taxon>
        <taxon>Convolvulaceae</taxon>
        <taxon>Cuscuteae</taxon>
        <taxon>Cuscuta</taxon>
        <taxon>Cuscuta subgen. Cuscuta</taxon>
    </lineage>
</organism>
<keyword evidence="2" id="KW-1185">Reference proteome</keyword>
<dbReference type="PANTHER" id="PTHR48449">
    <property type="entry name" value="DUF1985 DOMAIN-CONTAINING PROTEIN"/>
    <property type="match status" value="1"/>
</dbReference>
<dbReference type="OrthoDB" id="1194650at2759"/>
<gene>
    <name evidence="1" type="ORF">CEURO_LOCUS20558</name>
</gene>
<dbReference type="AlphaFoldDB" id="A0A9P1EL34"/>
<dbReference type="PANTHER" id="PTHR48449:SF1">
    <property type="entry name" value="DUF1985 DOMAIN-CONTAINING PROTEIN"/>
    <property type="match status" value="1"/>
</dbReference>
<dbReference type="Proteomes" id="UP001152484">
    <property type="component" value="Unassembled WGS sequence"/>
</dbReference>
<evidence type="ECO:0000313" key="1">
    <source>
        <dbReference type="EMBL" id="CAH9114859.1"/>
    </source>
</evidence>
<name>A0A9P1EL34_CUSEU</name>
<dbReference type="EMBL" id="CAMAPE010000065">
    <property type="protein sequence ID" value="CAH9114859.1"/>
    <property type="molecule type" value="Genomic_DNA"/>
</dbReference>